<feature type="signal peptide" evidence="12">
    <location>
        <begin position="1"/>
        <end position="21"/>
    </location>
</feature>
<dbReference type="Gene3D" id="4.10.1080.10">
    <property type="entry name" value="TSP type-3 repeat"/>
    <property type="match status" value="1"/>
</dbReference>
<dbReference type="InterPro" id="IPR006665">
    <property type="entry name" value="OmpA-like"/>
</dbReference>
<dbReference type="AlphaFoldDB" id="A0A1H6RKX9"/>
<evidence type="ECO:0000256" key="11">
    <source>
        <dbReference type="SAM" id="MobiDB-lite"/>
    </source>
</evidence>
<keyword evidence="3" id="KW-1134">Transmembrane beta strand</keyword>
<dbReference type="SUPFAM" id="SSF56925">
    <property type="entry name" value="OMPA-like"/>
    <property type="match status" value="1"/>
</dbReference>
<dbReference type="GO" id="GO:0009279">
    <property type="term" value="C:cell outer membrane"/>
    <property type="evidence" value="ECO:0007669"/>
    <property type="project" value="UniProtKB-SubCell"/>
</dbReference>
<dbReference type="RefSeq" id="WP_074744371.1">
    <property type="nucleotide sequence ID" value="NZ_FNYS01000001.1"/>
</dbReference>
<evidence type="ECO:0000256" key="5">
    <source>
        <dbReference type="ARBA" id="ARBA00022729"/>
    </source>
</evidence>
<sequence>MKHFNKLFAAAVLCAGLSAQAQDADHPWAVTVGANAVNTKVSTTSNFSNRMGGYFKTSDWNILPSVSYLNVARYLGDGFSIGLVGSVNKIDKFIAPASEGYLKYNPGDLTYYGIDAEIKYSFKEILKSKVIDPFILVGGGYTFMGDASQGTVNGGAGLNFWFTKNVALTVQSTYKHSFSDSRLPDVGVASHIQHFAGIRFQFGGKDTDGDGILDKYDECPEVPGLAEFNGCPDTDGDGIPDHLDECPDVPGLPEFNGCPDTDGDGIPDNKDECPEVPGLAEFNGCPDTDGDGIPDHLDECPDVPGLPEFNGCPDTDGDGIPDNKDECPEVPGLAEFNGCPDTDGDGVPDNKDECPEVPGPKENKGCPWPDRDGDGVPDHLDKCPDVPGPASNNGCPEVKEIKAEQVKQLNDYGKTLLFHTGKYTFQDASYSVLDNMVKIMKEYPTANFHIAGYTDSTGSDRINLPLSDNRANAVKVYLIEKGIDSSRLTSKGYGSKDPIASNKTVKGRELNRRVEIQLAK</sequence>
<evidence type="ECO:0000256" key="10">
    <source>
        <dbReference type="PROSITE-ProRule" id="PRU00473"/>
    </source>
</evidence>
<feature type="compositionally biased region" description="Basic and acidic residues" evidence="11">
    <location>
        <begin position="348"/>
        <end position="372"/>
    </location>
</feature>
<dbReference type="InterPro" id="IPR028974">
    <property type="entry name" value="TSP_type-3_rpt"/>
</dbReference>
<name>A0A1H6RKX9_9FLAO</name>
<reference evidence="14 15" key="1">
    <citation type="submission" date="2016-10" db="EMBL/GenBank/DDBJ databases">
        <authorList>
            <person name="de Groot N.N."/>
        </authorList>
    </citation>
    <scope>NUCLEOTIDE SEQUENCE [LARGE SCALE GENOMIC DNA]</scope>
    <source>
        <strain evidence="14 15">DSM 23048</strain>
    </source>
</reference>
<dbReference type="PANTHER" id="PTHR30329:SF21">
    <property type="entry name" value="LIPOPROTEIN YIAD-RELATED"/>
    <property type="match status" value="1"/>
</dbReference>
<keyword evidence="4" id="KW-0812">Transmembrane</keyword>
<keyword evidence="7" id="KW-0626">Porin</keyword>
<feature type="chain" id="PRO_5010360943" evidence="12">
    <location>
        <begin position="22"/>
        <end position="520"/>
    </location>
</feature>
<dbReference type="GO" id="GO:0005509">
    <property type="term" value="F:calcium ion binding"/>
    <property type="evidence" value="ECO:0007669"/>
    <property type="project" value="InterPro"/>
</dbReference>
<evidence type="ECO:0000256" key="8">
    <source>
        <dbReference type="ARBA" id="ARBA00023136"/>
    </source>
</evidence>
<feature type="region of interest" description="Disordered" evidence="11">
    <location>
        <begin position="306"/>
        <end position="372"/>
    </location>
</feature>
<keyword evidence="2" id="KW-0813">Transport</keyword>
<dbReference type="InterPro" id="IPR011250">
    <property type="entry name" value="OMP/PagP_B-barrel"/>
</dbReference>
<evidence type="ECO:0000256" key="9">
    <source>
        <dbReference type="ARBA" id="ARBA00023237"/>
    </source>
</evidence>
<accession>A0A1H6RKX9</accession>
<dbReference type="CDD" id="cd07185">
    <property type="entry name" value="OmpA_C-like"/>
    <property type="match status" value="1"/>
</dbReference>
<keyword evidence="6" id="KW-0406">Ion transport</keyword>
<dbReference type="GO" id="GO:0015288">
    <property type="term" value="F:porin activity"/>
    <property type="evidence" value="ECO:0007669"/>
    <property type="project" value="UniProtKB-KW"/>
</dbReference>
<feature type="domain" description="OmpA-like" evidence="13">
    <location>
        <begin position="405"/>
        <end position="520"/>
    </location>
</feature>
<proteinExistence type="predicted"/>
<keyword evidence="5 12" id="KW-0732">Signal</keyword>
<evidence type="ECO:0000256" key="7">
    <source>
        <dbReference type="ARBA" id="ARBA00023114"/>
    </source>
</evidence>
<dbReference type="InterPro" id="IPR036737">
    <property type="entry name" value="OmpA-like_sf"/>
</dbReference>
<comment type="subcellular location">
    <subcellularLocation>
        <location evidence="1">Cell outer membrane</location>
        <topology evidence="1">Multi-pass membrane protein</topology>
    </subcellularLocation>
</comment>
<protein>
    <submittedName>
        <fullName evidence="14">Outer membrane protein OmpA</fullName>
    </submittedName>
</protein>
<dbReference type="SUPFAM" id="SSF103647">
    <property type="entry name" value="TSP type-3 repeat"/>
    <property type="match status" value="1"/>
</dbReference>
<evidence type="ECO:0000256" key="3">
    <source>
        <dbReference type="ARBA" id="ARBA00022452"/>
    </source>
</evidence>
<dbReference type="InterPro" id="IPR006664">
    <property type="entry name" value="OMP_bac"/>
</dbReference>
<evidence type="ECO:0000313" key="15">
    <source>
        <dbReference type="Proteomes" id="UP000183077"/>
    </source>
</evidence>
<evidence type="ECO:0000256" key="4">
    <source>
        <dbReference type="ARBA" id="ARBA00022692"/>
    </source>
</evidence>
<dbReference type="PROSITE" id="PS51123">
    <property type="entry name" value="OMPA_2"/>
    <property type="match status" value="1"/>
</dbReference>
<dbReference type="EMBL" id="FNYS01000001">
    <property type="protein sequence ID" value="SEI53197.1"/>
    <property type="molecule type" value="Genomic_DNA"/>
</dbReference>
<dbReference type="SUPFAM" id="SSF103088">
    <property type="entry name" value="OmpA-like"/>
    <property type="match status" value="1"/>
</dbReference>
<dbReference type="Proteomes" id="UP000183077">
    <property type="component" value="Unassembled WGS sequence"/>
</dbReference>
<keyword evidence="8 10" id="KW-0472">Membrane</keyword>
<dbReference type="PANTHER" id="PTHR30329">
    <property type="entry name" value="STATOR ELEMENT OF FLAGELLAR MOTOR COMPLEX"/>
    <property type="match status" value="1"/>
</dbReference>
<keyword evidence="9" id="KW-0998">Cell outer membrane</keyword>
<dbReference type="GO" id="GO:0007155">
    <property type="term" value="P:cell adhesion"/>
    <property type="evidence" value="ECO:0007669"/>
    <property type="project" value="InterPro"/>
</dbReference>
<evidence type="ECO:0000256" key="12">
    <source>
        <dbReference type="SAM" id="SignalP"/>
    </source>
</evidence>
<gene>
    <name evidence="14" type="ORF">SAMN04488018_101410</name>
</gene>
<dbReference type="InterPro" id="IPR003367">
    <property type="entry name" value="Thrombospondin_3-like_rpt"/>
</dbReference>
<evidence type="ECO:0000256" key="1">
    <source>
        <dbReference type="ARBA" id="ARBA00004571"/>
    </source>
</evidence>
<dbReference type="Pfam" id="PF00691">
    <property type="entry name" value="OmpA"/>
    <property type="match status" value="1"/>
</dbReference>
<evidence type="ECO:0000256" key="6">
    <source>
        <dbReference type="ARBA" id="ARBA00023065"/>
    </source>
</evidence>
<dbReference type="PRINTS" id="PR01023">
    <property type="entry name" value="NAFLGMOTY"/>
</dbReference>
<dbReference type="GeneID" id="82255639"/>
<dbReference type="GO" id="GO:0046930">
    <property type="term" value="C:pore complex"/>
    <property type="evidence" value="ECO:0007669"/>
    <property type="project" value="UniProtKB-KW"/>
</dbReference>
<organism evidence="14 15">
    <name type="scientific">Myroides marinus</name>
    <dbReference type="NCBI Taxonomy" id="703342"/>
    <lineage>
        <taxon>Bacteria</taxon>
        <taxon>Pseudomonadati</taxon>
        <taxon>Bacteroidota</taxon>
        <taxon>Flavobacteriia</taxon>
        <taxon>Flavobacteriales</taxon>
        <taxon>Flavobacteriaceae</taxon>
        <taxon>Myroides</taxon>
    </lineage>
</organism>
<dbReference type="InterPro" id="IPR050330">
    <property type="entry name" value="Bact_OuterMem_StrucFunc"/>
</dbReference>
<evidence type="ECO:0000259" key="13">
    <source>
        <dbReference type="PROSITE" id="PS51123"/>
    </source>
</evidence>
<dbReference type="GO" id="GO:0006811">
    <property type="term" value="P:monoatomic ion transport"/>
    <property type="evidence" value="ECO:0007669"/>
    <property type="project" value="UniProtKB-KW"/>
</dbReference>
<evidence type="ECO:0000313" key="14">
    <source>
        <dbReference type="EMBL" id="SEI53197.1"/>
    </source>
</evidence>
<evidence type="ECO:0000256" key="2">
    <source>
        <dbReference type="ARBA" id="ARBA00022448"/>
    </source>
</evidence>
<dbReference type="Gene3D" id="3.30.1330.60">
    <property type="entry name" value="OmpA-like domain"/>
    <property type="match status" value="1"/>
</dbReference>
<dbReference type="Pfam" id="PF02412">
    <property type="entry name" value="TSP_3"/>
    <property type="match status" value="7"/>
</dbReference>
<dbReference type="PRINTS" id="PR01021">
    <property type="entry name" value="OMPADOMAIN"/>
</dbReference>